<feature type="domain" description="FAS1-like dehydratase" evidence="1">
    <location>
        <begin position="7"/>
        <end position="103"/>
    </location>
</feature>
<gene>
    <name evidence="2" type="ORF">H9895_09840</name>
</gene>
<evidence type="ECO:0000313" key="3">
    <source>
        <dbReference type="Proteomes" id="UP000823937"/>
    </source>
</evidence>
<comment type="caution">
    <text evidence="2">The sequence shown here is derived from an EMBL/GenBank/DDBJ whole genome shotgun (WGS) entry which is preliminary data.</text>
</comment>
<reference evidence="2" key="2">
    <citation type="submission" date="2021-04" db="EMBL/GenBank/DDBJ databases">
        <authorList>
            <person name="Gilroy R."/>
        </authorList>
    </citation>
    <scope>NUCLEOTIDE SEQUENCE</scope>
    <source>
        <strain evidence="2">CHK169-2315</strain>
    </source>
</reference>
<sequence length="139" mass="16143">MNKWKKGQKTPVEKIRICATDVANYCALIGEPSVLYKDKTYAKKLGYEGIPLPYTYASFFWQKLSIPWLTNDDPVILVEQNFSYDFPLICGVTYDVSMELTNVRKIHEQLFLYHTLTVLLEGIKQMTMKTTLLYEVQTT</sequence>
<name>A0A9D1PPX1_9BACI</name>
<evidence type="ECO:0000259" key="1">
    <source>
        <dbReference type="Pfam" id="PF13452"/>
    </source>
</evidence>
<accession>A0A9D1PPX1</accession>
<proteinExistence type="predicted"/>
<dbReference type="SUPFAM" id="SSF54637">
    <property type="entry name" value="Thioesterase/thiol ester dehydrase-isomerase"/>
    <property type="match status" value="1"/>
</dbReference>
<reference evidence="2" key="1">
    <citation type="journal article" date="2021" name="PeerJ">
        <title>Extensive microbial diversity within the chicken gut microbiome revealed by metagenomics and culture.</title>
        <authorList>
            <person name="Gilroy R."/>
            <person name="Ravi A."/>
            <person name="Getino M."/>
            <person name="Pursley I."/>
            <person name="Horton D.L."/>
            <person name="Alikhan N.F."/>
            <person name="Baker D."/>
            <person name="Gharbi K."/>
            <person name="Hall N."/>
            <person name="Watson M."/>
            <person name="Adriaenssens E.M."/>
            <person name="Foster-Nyarko E."/>
            <person name="Jarju S."/>
            <person name="Secka A."/>
            <person name="Antonio M."/>
            <person name="Oren A."/>
            <person name="Chaudhuri R.R."/>
            <person name="La Ragione R."/>
            <person name="Hildebrand F."/>
            <person name="Pallen M.J."/>
        </authorList>
    </citation>
    <scope>NUCLEOTIDE SEQUENCE</scope>
    <source>
        <strain evidence="2">CHK169-2315</strain>
    </source>
</reference>
<dbReference type="Gene3D" id="3.10.129.10">
    <property type="entry name" value="Hotdog Thioesterase"/>
    <property type="match status" value="1"/>
</dbReference>
<evidence type="ECO:0000313" key="2">
    <source>
        <dbReference type="EMBL" id="HIV75368.1"/>
    </source>
</evidence>
<dbReference type="Proteomes" id="UP000823937">
    <property type="component" value="Unassembled WGS sequence"/>
</dbReference>
<dbReference type="EMBL" id="DXHX01000136">
    <property type="protein sequence ID" value="HIV75368.1"/>
    <property type="molecule type" value="Genomic_DNA"/>
</dbReference>
<organism evidence="2 3">
    <name type="scientific">Candidatus Pseudogracilibacillus intestinigallinarum</name>
    <dbReference type="NCBI Taxonomy" id="2838742"/>
    <lineage>
        <taxon>Bacteria</taxon>
        <taxon>Bacillati</taxon>
        <taxon>Bacillota</taxon>
        <taxon>Bacilli</taxon>
        <taxon>Bacillales</taxon>
        <taxon>Bacillaceae</taxon>
        <taxon>Pseudogracilibacillus</taxon>
    </lineage>
</organism>
<dbReference type="Pfam" id="PF13452">
    <property type="entry name" value="FAS1_DH_region"/>
    <property type="match status" value="1"/>
</dbReference>
<dbReference type="AlphaFoldDB" id="A0A9D1PPX1"/>
<dbReference type="InterPro" id="IPR039569">
    <property type="entry name" value="FAS1-like_DH_region"/>
</dbReference>
<protein>
    <submittedName>
        <fullName evidence="2">MaoC family dehydratase N-terminal domain-containing protein</fullName>
    </submittedName>
</protein>
<dbReference type="InterPro" id="IPR029069">
    <property type="entry name" value="HotDog_dom_sf"/>
</dbReference>